<dbReference type="Proteomes" id="UP000028961">
    <property type="component" value="Segment"/>
</dbReference>
<sequence>MIYDLKYYDELSNAAQLTARVNIIADLENHHRKRIAQTLASFKNNPHKVINDTKHIQRLRNGAKALYSVRHYGDDYLIRFIRDNRLIFTPGGSYITYSNGFMMIIKGKEYIPTASQQKALRELYISVNDRGPSYHDWLYRMHNKIKIFMIPA</sequence>
<dbReference type="EMBL" id="KM190144">
    <property type="protein sequence ID" value="AII27584.1"/>
    <property type="molecule type" value="Genomic_DNA"/>
</dbReference>
<keyword evidence="2" id="KW-1185">Reference proteome</keyword>
<dbReference type="GeneID" id="22475382"/>
<evidence type="ECO:0000313" key="1">
    <source>
        <dbReference type="EMBL" id="AII27584.1"/>
    </source>
</evidence>
<proteinExistence type="predicted"/>
<evidence type="ECO:0000313" key="2">
    <source>
        <dbReference type="Proteomes" id="UP000028961"/>
    </source>
</evidence>
<protein>
    <submittedName>
        <fullName evidence="1">Uncharacterized protein</fullName>
    </submittedName>
</protein>
<name>A0A076GCG4_9CAUD</name>
<gene>
    <name evidence="1" type="ORF">Av05_0041</name>
</gene>
<dbReference type="OrthoDB" id="23784at10239"/>
<dbReference type="RefSeq" id="YP_009111115.1">
    <property type="nucleotide sequence ID" value="NC_025830.1"/>
</dbReference>
<accession>A0A076GCG4</accession>
<reference evidence="1 2" key="1">
    <citation type="journal article" date="2015" name="Genome Announc.">
        <title>Genomic Analysis of Broad-Host-Range Enterobacteriophage Av-05.</title>
        <authorList>
            <person name="Amarillas L."/>
            <person name="Lopez-Cuevas O."/>
            <person name="Leon-Felix J."/>
            <person name="Castro-Del Campo N."/>
            <person name="Gerba C.P."/>
            <person name="Chaidez C."/>
        </authorList>
    </citation>
    <scope>NUCLEOTIDE SEQUENCE [LARGE SCALE GENOMIC DNA]</scope>
</reference>
<organism evidence="1 2">
    <name type="scientific">Escherichia phage Av-05</name>
    <dbReference type="NCBI Taxonomy" id="1527519"/>
    <lineage>
        <taxon>Viruses</taxon>
        <taxon>Duplodnaviria</taxon>
        <taxon>Heunggongvirae</taxon>
        <taxon>Uroviricota</taxon>
        <taxon>Caudoviricetes</taxon>
        <taxon>Vequintavirinae</taxon>
        <taxon>Avunavirus</taxon>
        <taxon>Avunavirus Av05</taxon>
    </lineage>
</organism>
<dbReference type="KEGG" id="vg:22475382"/>